<keyword evidence="12" id="KW-0325">Glycoprotein</keyword>
<comment type="subcellular location">
    <subcellularLocation>
        <location evidence="1">Golgi apparatus membrane</location>
        <topology evidence="1">Single-pass type II membrane protein</topology>
    </subcellularLocation>
</comment>
<comment type="pathway">
    <text evidence="2">Protein modification; protein glycosylation.</text>
</comment>
<evidence type="ECO:0000256" key="2">
    <source>
        <dbReference type="ARBA" id="ARBA00004922"/>
    </source>
</evidence>
<keyword evidence="5" id="KW-0808">Transferase</keyword>
<comment type="catalytic activity">
    <reaction evidence="13">
        <text>a beta-D-galactosyl-(1-&gt;3)-N-acetyl-alpha-D-galactosaminyl derivative + CMP-N-acetyl-beta-neuraminate = a beta-D-galactosyl-(1-&gt;3)-[N-acetyl-alpha-neuraminyl-(2-&gt;6)]-N-acetyl-alpha-D-galactosaminyl derivative + CMP + H(+)</text>
        <dbReference type="Rhea" id="RHEA:11136"/>
        <dbReference type="ChEBI" id="CHEBI:15378"/>
        <dbReference type="ChEBI" id="CHEBI:57812"/>
        <dbReference type="ChEBI" id="CHEBI:60377"/>
        <dbReference type="ChEBI" id="CHEBI:133470"/>
        <dbReference type="ChEBI" id="CHEBI:140764"/>
        <dbReference type="EC" id="2.4.3.3"/>
    </reaction>
    <physiologicalReaction direction="left-to-right" evidence="13">
        <dbReference type="Rhea" id="RHEA:11137"/>
    </physiologicalReaction>
</comment>
<evidence type="ECO:0000256" key="11">
    <source>
        <dbReference type="ARBA" id="ARBA00023157"/>
    </source>
</evidence>
<keyword evidence="10" id="KW-0472">Membrane</keyword>
<evidence type="ECO:0000256" key="4">
    <source>
        <dbReference type="ARBA" id="ARBA00022676"/>
    </source>
</evidence>
<evidence type="ECO:0000256" key="3">
    <source>
        <dbReference type="ARBA" id="ARBA00006003"/>
    </source>
</evidence>
<keyword evidence="8" id="KW-1133">Transmembrane helix</keyword>
<keyword evidence="17" id="KW-1185">Reference proteome</keyword>
<reference evidence="18" key="1">
    <citation type="submission" date="2025-08" db="UniProtKB">
        <authorList>
            <consortium name="RefSeq"/>
        </authorList>
    </citation>
    <scope>IDENTIFICATION</scope>
</reference>
<comment type="catalytic activity">
    <reaction evidence="16">
        <text>a 3-O-[N-acetyl-alpha-D-galactosaminyl]-L-threonyl-[protein] + CMP-N-acetyl-beta-neuraminate = a 3-O-[N-acetyl-alpha-neuraminosyl-(2-&gt;6)-N-acetyl-alpha-D-galactosaminyl]-L-threonyl-[protein] + CMP + H(+)</text>
        <dbReference type="Rhea" id="RHEA:81643"/>
        <dbReference type="Rhea" id="RHEA-COMP:11689"/>
        <dbReference type="Rhea" id="RHEA-COMP:19720"/>
        <dbReference type="ChEBI" id="CHEBI:15378"/>
        <dbReference type="ChEBI" id="CHEBI:57812"/>
        <dbReference type="ChEBI" id="CHEBI:60377"/>
        <dbReference type="ChEBI" id="CHEBI:87075"/>
        <dbReference type="ChEBI" id="CHEBI:231970"/>
    </reaction>
    <physiologicalReaction direction="left-to-right" evidence="16">
        <dbReference type="Rhea" id="RHEA:81644"/>
    </physiologicalReaction>
</comment>
<dbReference type="InterPro" id="IPR038578">
    <property type="entry name" value="GT29-like_sf"/>
</dbReference>
<evidence type="ECO:0000256" key="6">
    <source>
        <dbReference type="ARBA" id="ARBA00022692"/>
    </source>
</evidence>
<evidence type="ECO:0000313" key="18">
    <source>
        <dbReference type="RefSeq" id="XP_022100835.1"/>
    </source>
</evidence>
<organism evidence="17 18">
    <name type="scientific">Acanthaster planci</name>
    <name type="common">Crown-of-thorns starfish</name>
    <dbReference type="NCBI Taxonomy" id="133434"/>
    <lineage>
        <taxon>Eukaryota</taxon>
        <taxon>Metazoa</taxon>
        <taxon>Echinodermata</taxon>
        <taxon>Eleutherozoa</taxon>
        <taxon>Asterozoa</taxon>
        <taxon>Asteroidea</taxon>
        <taxon>Valvatacea</taxon>
        <taxon>Valvatida</taxon>
        <taxon>Acanthasteridae</taxon>
        <taxon>Acanthaster</taxon>
    </lineage>
</organism>
<sequence>MDNCTNSRILLFLLLASSAFLTLLTIFKLDVASTQFYTAAKLVQVDAVVRFHGNGGVIKGTNYSTETEQANARSSKQQDFLQGYLIEEQKFIRNMETHLKSLPSESGSTLILEGILKRSTAKSRAWWSDGKVGIHDRQFIDYMKCPTSLRWKMLLDRYTKRKFVPETPILAWNEHFSRDEYARLSRFHGIFGWKDLKEKEIASALTAFNSSRSKYLFDDRMISGKTPNNISCIKCAVIGNGGILKGSKKGKEIDAHNYIFRVNSAITKGFEEDVGTRTSFYCFGIITLSNTLAEGLSTGFLQLPNDKGIRYIFFADNPWAYAFLAAALNGKSLPLSSDGRGRLPPKFPKKLTANDVKLVHPDFQRYLKYNWVNSSQRDLLIHRPTTGGIMLLLAIHTCDEVSAYGFAGSYDEYSDHYYDKIFKKHKTFLNHDNQAENELWKELDKRRIIRLYTRENTEKSEA</sequence>
<dbReference type="EC" id="2.4.3.3" evidence="14"/>
<keyword evidence="7" id="KW-0735">Signal-anchor</keyword>
<evidence type="ECO:0000256" key="14">
    <source>
        <dbReference type="ARBA" id="ARBA00039109"/>
    </source>
</evidence>
<gene>
    <name evidence="18" type="primary">LOC110984709</name>
</gene>
<evidence type="ECO:0000256" key="15">
    <source>
        <dbReference type="ARBA" id="ARBA00050664"/>
    </source>
</evidence>
<dbReference type="Pfam" id="PF00777">
    <property type="entry name" value="Glyco_transf_29"/>
    <property type="match status" value="1"/>
</dbReference>
<dbReference type="PANTHER" id="PTHR45941:SF2">
    <property type="entry name" value="ALPHA-N-ACETYLGALACTOSAMINIDE ALPHA-2,6-SIALYLTRANSFERASE 2-LIKE"/>
    <property type="match status" value="1"/>
</dbReference>
<comment type="catalytic activity">
    <reaction evidence="15">
        <text>a 3-O-[N-acetyl-alpha-neuraminyl-(2-&gt;3)-beta-D-galactosyl-(1-&gt;3)-N-acetyl-alpha-D-galactosaminyl]-L-threonyl-[protein] + CMP-N-acetyl-beta-neuraminate = a 3-O-{alpha-Neu5Ac-(2-&gt;3)-beta-D-Gal-(1-&gt;3)-[alpha-Neu5Ac-(2-&gt;6)]-alpha-D-GalNAc}-L-threonyl-[protein] + CMP + H(+)</text>
        <dbReference type="Rhea" id="RHEA:81659"/>
        <dbReference type="Rhea" id="RHEA-COMP:14417"/>
        <dbReference type="Rhea" id="RHEA-COMP:16763"/>
        <dbReference type="ChEBI" id="CHEBI:15378"/>
        <dbReference type="ChEBI" id="CHEBI:57812"/>
        <dbReference type="ChEBI" id="CHEBI:60377"/>
        <dbReference type="ChEBI" id="CHEBI:139598"/>
        <dbReference type="ChEBI" id="CHEBI:156398"/>
    </reaction>
    <physiologicalReaction direction="left-to-right" evidence="15">
        <dbReference type="Rhea" id="RHEA:81660"/>
    </physiologicalReaction>
</comment>
<dbReference type="KEGG" id="aplc:110984709"/>
<dbReference type="GeneID" id="110984709"/>
<protein>
    <recommendedName>
        <fullName evidence="14">alpha-N-acetylgalactosaminide alpha-2,6-sialyltransferase</fullName>
        <ecNumber evidence="14">2.4.3.3</ecNumber>
    </recommendedName>
</protein>
<dbReference type="Gene3D" id="3.90.1480.20">
    <property type="entry name" value="Glycosyl transferase family 29"/>
    <property type="match status" value="1"/>
</dbReference>
<dbReference type="GO" id="GO:0000139">
    <property type="term" value="C:Golgi membrane"/>
    <property type="evidence" value="ECO:0007669"/>
    <property type="project" value="UniProtKB-SubCell"/>
</dbReference>
<keyword evidence="9" id="KW-0333">Golgi apparatus</keyword>
<comment type="similarity">
    <text evidence="3">Belongs to the glycosyltransferase 29 family.</text>
</comment>
<keyword evidence="6" id="KW-0812">Transmembrane</keyword>
<evidence type="ECO:0000256" key="1">
    <source>
        <dbReference type="ARBA" id="ARBA00004323"/>
    </source>
</evidence>
<dbReference type="OrthoDB" id="10264956at2759"/>
<evidence type="ECO:0000256" key="12">
    <source>
        <dbReference type="ARBA" id="ARBA00023180"/>
    </source>
</evidence>
<evidence type="ECO:0000256" key="13">
    <source>
        <dbReference type="ARBA" id="ARBA00036348"/>
    </source>
</evidence>
<name>A0A8B7Z7R2_ACAPL</name>
<evidence type="ECO:0000256" key="16">
    <source>
        <dbReference type="ARBA" id="ARBA00052285"/>
    </source>
</evidence>
<dbReference type="Proteomes" id="UP000694845">
    <property type="component" value="Unplaced"/>
</dbReference>
<evidence type="ECO:0000256" key="7">
    <source>
        <dbReference type="ARBA" id="ARBA00022968"/>
    </source>
</evidence>
<dbReference type="InterPro" id="IPR001675">
    <property type="entry name" value="Glyco_trans_29"/>
</dbReference>
<evidence type="ECO:0000256" key="8">
    <source>
        <dbReference type="ARBA" id="ARBA00022989"/>
    </source>
</evidence>
<dbReference type="GO" id="GO:0001665">
    <property type="term" value="F:alpha-N-acetylgalactosaminide alpha-2,6-sialyltransferase activity"/>
    <property type="evidence" value="ECO:0007669"/>
    <property type="project" value="UniProtKB-EC"/>
</dbReference>
<evidence type="ECO:0000256" key="5">
    <source>
        <dbReference type="ARBA" id="ARBA00022679"/>
    </source>
</evidence>
<evidence type="ECO:0000256" key="9">
    <source>
        <dbReference type="ARBA" id="ARBA00023034"/>
    </source>
</evidence>
<dbReference type="OMA" id="HWKRLCL"/>
<dbReference type="RefSeq" id="XP_022100835.1">
    <property type="nucleotide sequence ID" value="XM_022245143.1"/>
</dbReference>
<proteinExistence type="inferred from homology"/>
<dbReference type="PANTHER" id="PTHR45941">
    <property type="entry name" value="ALPHA-N-ACETYLGALACTOSAMINIDE ALPHA-2,6-SIALYLTRANSFERASE 2-LIKE-RELATED"/>
    <property type="match status" value="1"/>
</dbReference>
<keyword evidence="11" id="KW-1015">Disulfide bond</keyword>
<keyword evidence="4" id="KW-0328">Glycosyltransferase</keyword>
<evidence type="ECO:0000313" key="17">
    <source>
        <dbReference type="Proteomes" id="UP000694845"/>
    </source>
</evidence>
<accession>A0A8B7Z7R2</accession>
<dbReference type="AlphaFoldDB" id="A0A8B7Z7R2"/>
<evidence type="ECO:0000256" key="10">
    <source>
        <dbReference type="ARBA" id="ARBA00023136"/>
    </source>
</evidence>